<dbReference type="InterPro" id="IPR010982">
    <property type="entry name" value="Lambda_DNA-bd_dom_sf"/>
</dbReference>
<dbReference type="InterPro" id="IPR050400">
    <property type="entry name" value="Bact_Cytoskel_RodZ"/>
</dbReference>
<dbReference type="InterPro" id="IPR001387">
    <property type="entry name" value="Cro/C1-type_HTH"/>
</dbReference>
<feature type="transmembrane region" description="Helical" evidence="2">
    <location>
        <begin position="122"/>
        <end position="142"/>
    </location>
</feature>
<evidence type="ECO:0000259" key="3">
    <source>
        <dbReference type="Pfam" id="PF13464"/>
    </source>
</evidence>
<dbReference type="CDD" id="cd00093">
    <property type="entry name" value="HTH_XRE"/>
    <property type="match status" value="1"/>
</dbReference>
<keyword evidence="2" id="KW-0812">Transmembrane</keyword>
<gene>
    <name evidence="4" type="ORF">HLV41_10435</name>
</gene>
<dbReference type="Gene3D" id="1.10.260.40">
    <property type="entry name" value="lambda repressor-like DNA-binding domains"/>
    <property type="match status" value="1"/>
</dbReference>
<name>A0A7Y7QW11_9SPHN</name>
<evidence type="ECO:0000256" key="2">
    <source>
        <dbReference type="SAM" id="Phobius"/>
    </source>
</evidence>
<dbReference type="Pfam" id="PF13413">
    <property type="entry name" value="HTH_25"/>
    <property type="match status" value="1"/>
</dbReference>
<feature type="region of interest" description="Disordered" evidence="1">
    <location>
        <begin position="1"/>
        <end position="23"/>
    </location>
</feature>
<dbReference type="EMBL" id="JABYQV010000006">
    <property type="protein sequence ID" value="NVP31461.1"/>
    <property type="molecule type" value="Genomic_DNA"/>
</dbReference>
<feature type="compositionally biased region" description="Low complexity" evidence="1">
    <location>
        <begin position="270"/>
        <end position="283"/>
    </location>
</feature>
<feature type="compositionally biased region" description="Low complexity" evidence="1">
    <location>
        <begin position="304"/>
        <end position="326"/>
    </location>
</feature>
<comment type="caution">
    <text evidence="4">The sequence shown here is derived from an EMBL/GenBank/DDBJ whole genome shotgun (WGS) entry which is preliminary data.</text>
</comment>
<dbReference type="PANTHER" id="PTHR34475">
    <property type="match status" value="1"/>
</dbReference>
<protein>
    <submittedName>
        <fullName evidence="4">Helix-turn-helix domain-containing protein</fullName>
    </submittedName>
</protein>
<feature type="domain" description="Cytoskeleton protein RodZ-like C-terminal" evidence="3">
    <location>
        <begin position="185"/>
        <end position="254"/>
    </location>
</feature>
<dbReference type="Pfam" id="PF13464">
    <property type="entry name" value="RodZ_C"/>
    <property type="match status" value="1"/>
</dbReference>
<accession>A0A7Y7QW11</accession>
<dbReference type="Proteomes" id="UP000531581">
    <property type="component" value="Unassembled WGS sequence"/>
</dbReference>
<evidence type="ECO:0000256" key="1">
    <source>
        <dbReference type="SAM" id="MobiDB-lite"/>
    </source>
</evidence>
<evidence type="ECO:0000313" key="4">
    <source>
        <dbReference type="EMBL" id="NVP31461.1"/>
    </source>
</evidence>
<dbReference type="AlphaFoldDB" id="A0A7Y7QW11"/>
<feature type="region of interest" description="Disordered" evidence="1">
    <location>
        <begin position="268"/>
        <end position="326"/>
    </location>
</feature>
<dbReference type="RefSeq" id="WP_170171343.1">
    <property type="nucleotide sequence ID" value="NZ_JABEOW010000008.1"/>
</dbReference>
<sequence>MIASELRMDEVNPGHDAAPAAPARAGDVLRTAREAQGLSLGDIGARTRIPSRHLAAIEASDYQSLPSATYAVGFAKAYARAVGADEVAIAQAVRADVDRMGRRVAEYVPQDIADPARVPSRGMAIIGVGIALALLVLAGLWYGTDLFRRDRTAQEVPAATPLANGAAPASAPAPSPTPVAAGKVVLTANGEVWLRVYDADKATLKIGTLKPGESYEVPANAKGPLLNVGRPDKLTVTLDGKAIPPLGDGSRAIKDVRLDPQAIAARLSGAPVATASPTPAARPASRERTGATRRTGSASGGETSGAAPTVPAPAATSTPTTAPADL</sequence>
<keyword evidence="2" id="KW-1133">Transmembrane helix</keyword>
<feature type="compositionally biased region" description="Basic and acidic residues" evidence="1">
    <location>
        <begin position="1"/>
        <end position="13"/>
    </location>
</feature>
<dbReference type="InterPro" id="IPR025194">
    <property type="entry name" value="RodZ-like_C"/>
</dbReference>
<dbReference type="PANTHER" id="PTHR34475:SF1">
    <property type="entry name" value="CYTOSKELETON PROTEIN RODZ"/>
    <property type="match status" value="1"/>
</dbReference>
<proteinExistence type="predicted"/>
<organism evidence="4 5">
    <name type="scientific">Sphingomonas sanguinis</name>
    <dbReference type="NCBI Taxonomy" id="33051"/>
    <lineage>
        <taxon>Bacteria</taxon>
        <taxon>Pseudomonadati</taxon>
        <taxon>Pseudomonadota</taxon>
        <taxon>Alphaproteobacteria</taxon>
        <taxon>Sphingomonadales</taxon>
        <taxon>Sphingomonadaceae</taxon>
        <taxon>Sphingomonas</taxon>
    </lineage>
</organism>
<dbReference type="GO" id="GO:0003677">
    <property type="term" value="F:DNA binding"/>
    <property type="evidence" value="ECO:0007669"/>
    <property type="project" value="InterPro"/>
</dbReference>
<keyword evidence="2" id="KW-0472">Membrane</keyword>
<reference evidence="4 5" key="1">
    <citation type="submission" date="2020-05" db="EMBL/GenBank/DDBJ databases">
        <title>Draft Genome Sequences of Sphingomonas sp. Isolated from the International Space Station.</title>
        <authorList>
            <person name="Bijlani S."/>
            <person name="Singh N.K."/>
            <person name="Mason C.E."/>
            <person name="Wang C.C."/>
            <person name="Venkateswaran K."/>
        </authorList>
    </citation>
    <scope>NUCLEOTIDE SEQUENCE [LARGE SCALE GENOMIC DNA]</scope>
    <source>
        <strain evidence="4">ISS-IIF7SWP</strain>
    </source>
</reference>
<evidence type="ECO:0000313" key="5">
    <source>
        <dbReference type="Proteomes" id="UP000531581"/>
    </source>
</evidence>